<reference evidence="2 4" key="2">
    <citation type="journal article" date="2011" name="Mol. Biol. Evol.">
        <title>Comparative genomic analysis of fruiting body formation in Myxococcales.</title>
        <authorList>
            <person name="Huntley S."/>
            <person name="Hamann N."/>
            <person name="Wegener-Feldbrugge S."/>
            <person name="Treuner-Lange A."/>
            <person name="Kube M."/>
            <person name="Reinhardt R."/>
            <person name="Klages S."/>
            <person name="Muller R."/>
            <person name="Ronning C.M."/>
            <person name="Nierman W.C."/>
            <person name="Sogaard-Andersen L."/>
        </authorList>
    </citation>
    <scope>NUCLEOTIDE SEQUENCE [LARGE SCALE GENOMIC DNA]</scope>
    <source>
        <strain evidence="2 4">DW4/3-1</strain>
    </source>
</reference>
<keyword evidence="4" id="KW-1185">Reference proteome</keyword>
<name>Q09AH6_STIAD</name>
<keyword evidence="1" id="KW-1133">Transmembrane helix</keyword>
<gene>
    <name evidence="2" type="ordered locus">STAUR_0214</name>
    <name evidence="3" type="ORF">STIAU_2791</name>
</gene>
<dbReference type="InterPro" id="IPR045629">
    <property type="entry name" value="DUF6232"/>
</dbReference>
<sequence length="171" mass="19340">MMKKTPSDEGTQSRDFLRLVREPQPEFQDASADRPPLIELPDFTLTRQVLCARGRTDLLADIGGFQTQRQYLHQSLPLVLLFLGALAVPLLTGLPHSMFVSVGLTAIMTMVIGLLLFPRVLGETYVLRVRTLQGDREVFRSQDAELFTRVVDALDRALVWREPKPLRALVR</sequence>
<evidence type="ECO:0000313" key="5">
    <source>
        <dbReference type="Proteomes" id="UP000032702"/>
    </source>
</evidence>
<dbReference type="Pfam" id="PF19744">
    <property type="entry name" value="DUF6232"/>
    <property type="match status" value="1"/>
</dbReference>
<dbReference type="EMBL" id="CP002271">
    <property type="protein sequence ID" value="ADO68023.1"/>
    <property type="molecule type" value="Genomic_DNA"/>
</dbReference>
<evidence type="ECO:0000313" key="4">
    <source>
        <dbReference type="Proteomes" id="UP000001351"/>
    </source>
</evidence>
<evidence type="ECO:0000313" key="3">
    <source>
        <dbReference type="EMBL" id="EAU68697.1"/>
    </source>
</evidence>
<dbReference type="OrthoDB" id="5521418at2"/>
<dbReference type="Proteomes" id="UP000001351">
    <property type="component" value="Chromosome"/>
</dbReference>
<dbReference type="AlphaFoldDB" id="Q09AH6"/>
<accession>Q09AH6</accession>
<dbReference type="RefSeq" id="WP_002611605.1">
    <property type="nucleotide sequence ID" value="NC_014623.1"/>
</dbReference>
<proteinExistence type="predicted"/>
<dbReference type="KEGG" id="sur:STAUR_0214"/>
<dbReference type="Proteomes" id="UP000032702">
    <property type="component" value="Unassembled WGS sequence"/>
</dbReference>
<dbReference type="HOGENOM" id="CLU_1561940_0_0_7"/>
<protein>
    <submittedName>
        <fullName evidence="3">Uncharacterized protein</fullName>
    </submittedName>
</protein>
<keyword evidence="1" id="KW-0812">Transmembrane</keyword>
<dbReference type="EMBL" id="AAMD01000013">
    <property type="protein sequence ID" value="EAU68697.1"/>
    <property type="molecule type" value="Genomic_DNA"/>
</dbReference>
<organism evidence="3 5">
    <name type="scientific">Stigmatella aurantiaca (strain DW4/3-1)</name>
    <dbReference type="NCBI Taxonomy" id="378806"/>
    <lineage>
        <taxon>Bacteria</taxon>
        <taxon>Pseudomonadati</taxon>
        <taxon>Myxococcota</taxon>
        <taxon>Myxococcia</taxon>
        <taxon>Myxococcales</taxon>
        <taxon>Cystobacterineae</taxon>
        <taxon>Archangiaceae</taxon>
        <taxon>Stigmatella</taxon>
    </lineage>
</organism>
<evidence type="ECO:0000313" key="2">
    <source>
        <dbReference type="EMBL" id="ADO68023.1"/>
    </source>
</evidence>
<evidence type="ECO:0000256" key="1">
    <source>
        <dbReference type="SAM" id="Phobius"/>
    </source>
</evidence>
<feature type="transmembrane region" description="Helical" evidence="1">
    <location>
        <begin position="98"/>
        <end position="121"/>
    </location>
</feature>
<keyword evidence="1" id="KW-0472">Membrane</keyword>
<feature type="transmembrane region" description="Helical" evidence="1">
    <location>
        <begin position="75"/>
        <end position="92"/>
    </location>
</feature>
<reference evidence="3 5" key="1">
    <citation type="submission" date="2006-04" db="EMBL/GenBank/DDBJ databases">
        <authorList>
            <person name="Nierman W.C."/>
        </authorList>
    </citation>
    <scope>NUCLEOTIDE SEQUENCE [LARGE SCALE GENOMIC DNA]</scope>
    <source>
        <strain evidence="3 5">DW4/3-1</strain>
    </source>
</reference>